<name>A0A1I7UCY7_9PELO</name>
<evidence type="ECO:0000313" key="2">
    <source>
        <dbReference type="WBParaSite" id="Csp11.Scaffold629.g8081.t1"/>
    </source>
</evidence>
<dbReference type="Proteomes" id="UP000095282">
    <property type="component" value="Unplaced"/>
</dbReference>
<protein>
    <submittedName>
        <fullName evidence="2">Uncharacterized protein</fullName>
    </submittedName>
</protein>
<proteinExistence type="predicted"/>
<dbReference type="AlphaFoldDB" id="A0A1I7UCY7"/>
<organism evidence="1 2">
    <name type="scientific">Caenorhabditis tropicalis</name>
    <dbReference type="NCBI Taxonomy" id="1561998"/>
    <lineage>
        <taxon>Eukaryota</taxon>
        <taxon>Metazoa</taxon>
        <taxon>Ecdysozoa</taxon>
        <taxon>Nematoda</taxon>
        <taxon>Chromadorea</taxon>
        <taxon>Rhabditida</taxon>
        <taxon>Rhabditina</taxon>
        <taxon>Rhabditomorpha</taxon>
        <taxon>Rhabditoidea</taxon>
        <taxon>Rhabditidae</taxon>
        <taxon>Peloderinae</taxon>
        <taxon>Caenorhabditis</taxon>
    </lineage>
</organism>
<accession>A0A1I7UCY7</accession>
<dbReference type="WBParaSite" id="Csp11.Scaffold629.g8081.t1">
    <property type="protein sequence ID" value="Csp11.Scaffold629.g8081.t1"/>
    <property type="gene ID" value="Csp11.Scaffold629.g8081"/>
</dbReference>
<evidence type="ECO:0000313" key="1">
    <source>
        <dbReference type="Proteomes" id="UP000095282"/>
    </source>
</evidence>
<keyword evidence="1" id="KW-1185">Reference proteome</keyword>
<sequence>MEFGSKIENASTCTKDKWRATCKGVLLYESEKGFNGFLETLTFPKSSVKTTILTMFEQFILECTIQNVAIH</sequence>
<reference evidence="2" key="1">
    <citation type="submission" date="2016-11" db="UniProtKB">
        <authorList>
            <consortium name="WormBaseParasite"/>
        </authorList>
    </citation>
    <scope>IDENTIFICATION</scope>
</reference>